<protein>
    <submittedName>
        <fullName evidence="2">Uncharacterized protein</fullName>
    </submittedName>
</protein>
<dbReference type="AlphaFoldDB" id="A0A4R7NWN1"/>
<evidence type="ECO:0000313" key="3">
    <source>
        <dbReference type="Proteomes" id="UP000295341"/>
    </source>
</evidence>
<dbReference type="RefSeq" id="WP_133883245.1">
    <property type="nucleotide sequence ID" value="NZ_MWIN01000008.1"/>
</dbReference>
<evidence type="ECO:0000313" key="2">
    <source>
        <dbReference type="EMBL" id="TDU25635.1"/>
    </source>
</evidence>
<gene>
    <name evidence="2" type="ORF">DFR24_4078</name>
</gene>
<dbReference type="Proteomes" id="UP000295341">
    <property type="component" value="Unassembled WGS sequence"/>
</dbReference>
<dbReference type="EMBL" id="SOBT01000011">
    <property type="protein sequence ID" value="TDU25635.1"/>
    <property type="molecule type" value="Genomic_DNA"/>
</dbReference>
<comment type="caution">
    <text evidence="2">The sequence shown here is derived from an EMBL/GenBank/DDBJ whole genome shotgun (WGS) entry which is preliminary data.</text>
</comment>
<keyword evidence="3" id="KW-1185">Reference proteome</keyword>
<evidence type="ECO:0000256" key="1">
    <source>
        <dbReference type="SAM" id="SignalP"/>
    </source>
</evidence>
<name>A0A4R7NWN1_9GAMM</name>
<keyword evidence="1" id="KW-0732">Signal</keyword>
<proteinExistence type="predicted"/>
<accession>A0A4R7NWN1</accession>
<sequence length="165" mass="16858">MNLTKALQAAVAVSAIALSFVSTSSFAATADGPLSLRTCTVKGNCEPPDPNGPSLDGFVVPVPAGVKQHGQHDMNGPSLDGFADTSVGHDSKAPSIRTCPSKGNCDFPDQNGPSLDGFAPVQTDAPSLRTCTIKNNCDLPDPNGPSLDGLADLKLGTVFIAIHTS</sequence>
<organism evidence="2 3">
    <name type="scientific">Panacagrimonas perspica</name>
    <dbReference type="NCBI Taxonomy" id="381431"/>
    <lineage>
        <taxon>Bacteria</taxon>
        <taxon>Pseudomonadati</taxon>
        <taxon>Pseudomonadota</taxon>
        <taxon>Gammaproteobacteria</taxon>
        <taxon>Nevskiales</taxon>
        <taxon>Nevskiaceae</taxon>
        <taxon>Panacagrimonas</taxon>
    </lineage>
</organism>
<feature type="signal peptide" evidence="1">
    <location>
        <begin position="1"/>
        <end position="27"/>
    </location>
</feature>
<reference evidence="2 3" key="1">
    <citation type="submission" date="2019-03" db="EMBL/GenBank/DDBJ databases">
        <title>Genomic Encyclopedia of Type Strains, Phase IV (KMG-IV): sequencing the most valuable type-strain genomes for metagenomic binning, comparative biology and taxonomic classification.</title>
        <authorList>
            <person name="Goeker M."/>
        </authorList>
    </citation>
    <scope>NUCLEOTIDE SEQUENCE [LARGE SCALE GENOMIC DNA]</scope>
    <source>
        <strain evidence="2 3">DSM 26377</strain>
    </source>
</reference>
<feature type="chain" id="PRO_5030099484" evidence="1">
    <location>
        <begin position="28"/>
        <end position="165"/>
    </location>
</feature>